<feature type="region of interest" description="Disordered" evidence="1">
    <location>
        <begin position="90"/>
        <end position="113"/>
    </location>
</feature>
<dbReference type="GO" id="GO:0016817">
    <property type="term" value="F:hydrolase activity, acting on acid anhydrides"/>
    <property type="evidence" value="ECO:0007669"/>
    <property type="project" value="InterPro"/>
</dbReference>
<dbReference type="Proteomes" id="UP000466024">
    <property type="component" value="Unassembled WGS sequence"/>
</dbReference>
<dbReference type="InterPro" id="IPR006171">
    <property type="entry name" value="TOPRIM_dom"/>
</dbReference>
<evidence type="ECO:0000313" key="4">
    <source>
        <dbReference type="EMBL" id="KAA0017121.1"/>
    </source>
</evidence>
<dbReference type="AlphaFoldDB" id="A0A640WAF3"/>
<dbReference type="EMBL" id="VTPX01000008">
    <property type="protein sequence ID" value="KAA0017121.1"/>
    <property type="molecule type" value="Genomic_DNA"/>
</dbReference>
<gene>
    <name evidence="4" type="ORF">F0A16_14040</name>
</gene>
<evidence type="ECO:0000256" key="1">
    <source>
        <dbReference type="SAM" id="MobiDB-lite"/>
    </source>
</evidence>
<evidence type="ECO:0000259" key="3">
    <source>
        <dbReference type="Pfam" id="PF13362"/>
    </source>
</evidence>
<dbReference type="InterPro" id="IPR014819">
    <property type="entry name" value="PriCT_2"/>
</dbReference>
<protein>
    <submittedName>
        <fullName evidence="4">Toprim domain-containing protein</fullName>
    </submittedName>
</protein>
<keyword evidence="5" id="KW-1185">Reference proteome</keyword>
<feature type="domain" description="Toprim" evidence="3">
    <location>
        <begin position="261"/>
        <end position="337"/>
    </location>
</feature>
<name>A0A640WAF3_9GAMM</name>
<accession>A0A640WAF3</accession>
<sequence length="342" mass="37592">MSLITTLEEAAQVVAFIAPDDRDLWINVGNALKSEFGEDAFDTWDAWSQGAQSYNAADAKSVWRSLSLGCVSFGFVVNEAKRNGWKPTRRELSAADKRQMRQEAEQRRKDRQASIEADAAKLEAMQRQVGMACRLILKNHVQPTGPSQYLGTKQVQAHGVLFPRHSVLIGIDDQAQRVEVWPGEEVKRYFEALPKPRPDHISFLLIKKGDIIIPLRDGTGHVWSIQVIKPEGKKLFPKYGRKAGCFHLIGDPTAADTIAEVEGYATGASVHEATGWPVAVALDSGNLQRVGQTLKLAYPEHRLVIAGDDDPDNPKNPGRKKAEEVARGLGAVAVFPTLGEVA</sequence>
<evidence type="ECO:0000313" key="5">
    <source>
        <dbReference type="Proteomes" id="UP000466024"/>
    </source>
</evidence>
<dbReference type="RefSeq" id="WP_149436033.1">
    <property type="nucleotide sequence ID" value="NZ_VTPX01000008.1"/>
</dbReference>
<dbReference type="Pfam" id="PF08707">
    <property type="entry name" value="PriCT_2"/>
    <property type="match status" value="1"/>
</dbReference>
<evidence type="ECO:0000259" key="2">
    <source>
        <dbReference type="Pfam" id="PF08707"/>
    </source>
</evidence>
<feature type="domain" description="Primase C-terminal 2" evidence="2">
    <location>
        <begin position="16"/>
        <end position="67"/>
    </location>
</feature>
<comment type="caution">
    <text evidence="4">The sequence shown here is derived from an EMBL/GenBank/DDBJ whole genome shotgun (WGS) entry which is preliminary data.</text>
</comment>
<organism evidence="4 5">
    <name type="scientific">Salinicola corii</name>
    <dbReference type="NCBI Taxonomy" id="2606937"/>
    <lineage>
        <taxon>Bacteria</taxon>
        <taxon>Pseudomonadati</taxon>
        <taxon>Pseudomonadota</taxon>
        <taxon>Gammaproteobacteria</taxon>
        <taxon>Oceanospirillales</taxon>
        <taxon>Halomonadaceae</taxon>
        <taxon>Salinicola</taxon>
    </lineage>
</organism>
<reference evidence="4 5" key="1">
    <citation type="submission" date="2019-08" db="EMBL/GenBank/DDBJ databases">
        <title>Bioinformatics analysis of the strain L3 and L5.</title>
        <authorList>
            <person name="Li X."/>
        </authorList>
    </citation>
    <scope>NUCLEOTIDE SEQUENCE [LARGE SCALE GENOMIC DNA]</scope>
    <source>
        <strain evidence="4 5">L3</strain>
    </source>
</reference>
<dbReference type="Pfam" id="PF13362">
    <property type="entry name" value="Toprim_3"/>
    <property type="match status" value="1"/>
</dbReference>
<proteinExistence type="predicted"/>